<dbReference type="Proteomes" id="UP000316801">
    <property type="component" value="Unassembled WGS sequence"/>
</dbReference>
<keyword evidence="1" id="KW-0472">Membrane</keyword>
<dbReference type="EMBL" id="VJMG01000043">
    <property type="protein sequence ID" value="TRL37496.1"/>
    <property type="molecule type" value="Genomic_DNA"/>
</dbReference>
<name>A0A549T6M0_9HYPH</name>
<accession>A0A549T6M0</accession>
<comment type="caution">
    <text evidence="2">The sequence shown here is derived from an EMBL/GenBank/DDBJ whole genome shotgun (WGS) entry which is preliminary data.</text>
</comment>
<evidence type="ECO:0000313" key="3">
    <source>
        <dbReference type="Proteomes" id="UP000316801"/>
    </source>
</evidence>
<gene>
    <name evidence="2" type="ORF">FNA46_15430</name>
</gene>
<protein>
    <submittedName>
        <fullName evidence="2">Uncharacterized protein</fullName>
    </submittedName>
</protein>
<reference evidence="2 3" key="1">
    <citation type="submission" date="2019-07" db="EMBL/GenBank/DDBJ databases">
        <title>Ln-dependent methylotrophs.</title>
        <authorList>
            <person name="Tani A."/>
        </authorList>
    </citation>
    <scope>NUCLEOTIDE SEQUENCE [LARGE SCALE GENOMIC DNA]</scope>
    <source>
        <strain evidence="2 3">SM12</strain>
    </source>
</reference>
<evidence type="ECO:0000256" key="1">
    <source>
        <dbReference type="SAM" id="Phobius"/>
    </source>
</evidence>
<organism evidence="2 3">
    <name type="scientific">Rhizobium straminoryzae</name>
    <dbReference type="NCBI Taxonomy" id="1387186"/>
    <lineage>
        <taxon>Bacteria</taxon>
        <taxon>Pseudomonadati</taxon>
        <taxon>Pseudomonadota</taxon>
        <taxon>Alphaproteobacteria</taxon>
        <taxon>Hyphomicrobiales</taxon>
        <taxon>Rhizobiaceae</taxon>
        <taxon>Rhizobium/Agrobacterium group</taxon>
        <taxon>Rhizobium</taxon>
    </lineage>
</organism>
<sequence length="88" mass="9445">MSDADFRLQEERRRVLVQNERRKLAANALDRLSTASVGAGLIAPMASFSGSVSLAGPIAAIVVSTIAWLSAALTLHFLARQQLGKLRL</sequence>
<evidence type="ECO:0000313" key="2">
    <source>
        <dbReference type="EMBL" id="TRL37496.1"/>
    </source>
</evidence>
<dbReference type="AlphaFoldDB" id="A0A549T6M0"/>
<keyword evidence="3" id="KW-1185">Reference proteome</keyword>
<proteinExistence type="predicted"/>
<dbReference type="RefSeq" id="WP_143126101.1">
    <property type="nucleotide sequence ID" value="NZ_VJMG01000043.1"/>
</dbReference>
<feature type="transmembrane region" description="Helical" evidence="1">
    <location>
        <begin position="54"/>
        <end position="79"/>
    </location>
</feature>
<keyword evidence="1" id="KW-1133">Transmembrane helix</keyword>
<keyword evidence="1" id="KW-0812">Transmembrane</keyword>